<feature type="binding site" evidence="13">
    <location>
        <position position="13"/>
    </location>
    <ligand>
        <name>Mg(2+)</name>
        <dbReference type="ChEBI" id="CHEBI:18420"/>
        <label>1</label>
    </ligand>
</feature>
<proteinExistence type="inferred from homology"/>
<evidence type="ECO:0000256" key="3">
    <source>
        <dbReference type="ARBA" id="ARBA00022722"/>
    </source>
</evidence>
<dbReference type="HAMAP" id="MF_00034">
    <property type="entry name" value="RuvC"/>
    <property type="match status" value="1"/>
</dbReference>
<evidence type="ECO:0000313" key="15">
    <source>
        <dbReference type="EMBL" id="SNT75329.1"/>
    </source>
</evidence>
<comment type="subunit">
    <text evidence="13">Homodimer which binds Holliday junction (HJ) DNA. The HJ becomes 2-fold symmetrical on binding to RuvC with unstacked arms; it has a different conformation from HJ DNA in complex with RuvA. In the full resolvosome a probable DNA-RuvA(4)-RuvB(12)-RuvC(2) complex forms which resolves the HJ.</text>
</comment>
<keyword evidence="11 13" id="KW-0234">DNA repair</keyword>
<dbReference type="Pfam" id="PF02075">
    <property type="entry name" value="RuvC"/>
    <property type="match status" value="1"/>
</dbReference>
<dbReference type="InterPro" id="IPR036397">
    <property type="entry name" value="RNaseH_sf"/>
</dbReference>
<evidence type="ECO:0000256" key="8">
    <source>
        <dbReference type="ARBA" id="ARBA00022842"/>
    </source>
</evidence>
<keyword evidence="3 13" id="KW-0540">Nuclease</keyword>
<evidence type="ECO:0000256" key="9">
    <source>
        <dbReference type="ARBA" id="ARBA00023125"/>
    </source>
</evidence>
<evidence type="ECO:0000256" key="10">
    <source>
        <dbReference type="ARBA" id="ARBA00023172"/>
    </source>
</evidence>
<dbReference type="GO" id="GO:0008821">
    <property type="term" value="F:crossover junction DNA endonuclease activity"/>
    <property type="evidence" value="ECO:0007669"/>
    <property type="project" value="UniProtKB-UniRule"/>
</dbReference>
<dbReference type="GO" id="GO:0009432">
    <property type="term" value="P:SOS response"/>
    <property type="evidence" value="ECO:0007669"/>
    <property type="project" value="UniProtKB-ARBA"/>
</dbReference>
<evidence type="ECO:0000256" key="2">
    <source>
        <dbReference type="ARBA" id="ARBA00022490"/>
    </source>
</evidence>
<dbReference type="GO" id="GO:0006310">
    <property type="term" value="P:DNA recombination"/>
    <property type="evidence" value="ECO:0007669"/>
    <property type="project" value="UniProtKB-UniRule"/>
</dbReference>
<dbReference type="OrthoDB" id="9805499at2"/>
<evidence type="ECO:0000256" key="14">
    <source>
        <dbReference type="NCBIfam" id="TIGR00228"/>
    </source>
</evidence>
<evidence type="ECO:0000256" key="4">
    <source>
        <dbReference type="ARBA" id="ARBA00022723"/>
    </source>
</evidence>
<dbReference type="PROSITE" id="PS01321">
    <property type="entry name" value="RUVC"/>
    <property type="match status" value="1"/>
</dbReference>
<sequence>MTMSARIRILGLDPGSAVTGWGVIDCDGPRLSFVAAGAARAPRGESAAGRLACIFAALRAVIETHRPDEVAVEETFVNASPRDALVLGQARGVALLAPALAGLEIAEYATNRIKKAVVGQGHAAKAQVQAMVRALLPAAGAQPADAADALAAAICHAHWRGARRLARTVMEAQA</sequence>
<dbReference type="InterPro" id="IPR012337">
    <property type="entry name" value="RNaseH-like_sf"/>
</dbReference>
<dbReference type="CDD" id="cd16962">
    <property type="entry name" value="RuvC"/>
    <property type="match status" value="1"/>
</dbReference>
<dbReference type="SUPFAM" id="SSF53098">
    <property type="entry name" value="Ribonuclease H-like"/>
    <property type="match status" value="1"/>
</dbReference>
<feature type="binding site" evidence="13">
    <location>
        <position position="145"/>
    </location>
    <ligand>
        <name>Mg(2+)</name>
        <dbReference type="ChEBI" id="CHEBI:18420"/>
        <label>1</label>
    </ligand>
</feature>
<dbReference type="GO" id="GO:0048476">
    <property type="term" value="C:Holliday junction resolvase complex"/>
    <property type="evidence" value="ECO:0007669"/>
    <property type="project" value="UniProtKB-UniRule"/>
</dbReference>
<organism evidence="15 16">
    <name type="scientific">Amphiplicatus metriothermophilus</name>
    <dbReference type="NCBI Taxonomy" id="1519374"/>
    <lineage>
        <taxon>Bacteria</taxon>
        <taxon>Pseudomonadati</taxon>
        <taxon>Pseudomonadota</taxon>
        <taxon>Alphaproteobacteria</taxon>
        <taxon>Parvularculales</taxon>
        <taxon>Parvularculaceae</taxon>
        <taxon>Amphiplicatus</taxon>
    </lineage>
</organism>
<keyword evidence="8 13" id="KW-0460">Magnesium</keyword>
<dbReference type="InterPro" id="IPR020563">
    <property type="entry name" value="X-over_junc_endoDNase_Mg_BS"/>
</dbReference>
<dbReference type="NCBIfam" id="TIGR00228">
    <property type="entry name" value="ruvC"/>
    <property type="match status" value="1"/>
</dbReference>
<comment type="subcellular location">
    <subcellularLocation>
        <location evidence="13">Cytoplasm</location>
    </subcellularLocation>
</comment>
<evidence type="ECO:0000256" key="12">
    <source>
        <dbReference type="ARBA" id="ARBA00029354"/>
    </source>
</evidence>
<keyword evidence="6 13" id="KW-0227">DNA damage</keyword>
<dbReference type="AlphaFoldDB" id="A0A239PYE8"/>
<keyword evidence="4 13" id="KW-0479">Metal-binding</keyword>
<keyword evidence="16" id="KW-1185">Reference proteome</keyword>
<comment type="cofactor">
    <cofactor evidence="13">
        <name>Mg(2+)</name>
        <dbReference type="ChEBI" id="CHEBI:18420"/>
    </cofactor>
    <text evidence="13">Binds 2 Mg(2+) ion per subunit.</text>
</comment>
<feature type="binding site" evidence="13">
    <location>
        <position position="73"/>
    </location>
    <ligand>
        <name>Mg(2+)</name>
        <dbReference type="ChEBI" id="CHEBI:18420"/>
        <label>2</label>
    </ligand>
</feature>
<evidence type="ECO:0000313" key="16">
    <source>
        <dbReference type="Proteomes" id="UP000198346"/>
    </source>
</evidence>
<evidence type="ECO:0000256" key="13">
    <source>
        <dbReference type="HAMAP-Rule" id="MF_00034"/>
    </source>
</evidence>
<keyword evidence="10 13" id="KW-0233">DNA recombination</keyword>
<evidence type="ECO:0000256" key="5">
    <source>
        <dbReference type="ARBA" id="ARBA00022759"/>
    </source>
</evidence>
<dbReference type="Proteomes" id="UP000198346">
    <property type="component" value="Unassembled WGS sequence"/>
</dbReference>
<keyword evidence="7 13" id="KW-0378">Hydrolase</keyword>
<comment type="function">
    <text evidence="13">The RuvA-RuvB-RuvC complex processes Holliday junction (HJ) DNA during genetic recombination and DNA repair. Endonuclease that resolves HJ intermediates. Cleaves cruciform DNA by making single-stranded nicks across the HJ at symmetrical positions within the homologous arms, yielding a 5'-phosphate and a 3'-hydroxyl group; requires a central core of homology in the junction. The consensus cleavage sequence is 5'-(A/T)TT(C/G)-3'. Cleavage occurs on the 3'-side of the TT dinucleotide at the point of strand exchange. HJ branch migration catalyzed by RuvA-RuvB allows RuvC to scan DNA until it finds its consensus sequence, where it cleaves and resolves the cruciform DNA.</text>
</comment>
<dbReference type="InterPro" id="IPR002176">
    <property type="entry name" value="X-over_junc_endoDNase_RuvC"/>
</dbReference>
<protein>
    <recommendedName>
        <fullName evidence="13 14">Crossover junction endodeoxyribonuclease RuvC</fullName>
        <ecNumber evidence="13 14">3.1.21.10</ecNumber>
    </recommendedName>
    <alternativeName>
        <fullName evidence="13">Holliday junction nuclease RuvC</fullName>
    </alternativeName>
    <alternativeName>
        <fullName evidence="13">Holliday junction resolvase RuvC</fullName>
    </alternativeName>
</protein>
<dbReference type="GO" id="GO:0000287">
    <property type="term" value="F:magnesium ion binding"/>
    <property type="evidence" value="ECO:0007669"/>
    <property type="project" value="UniProtKB-UniRule"/>
</dbReference>
<reference evidence="15 16" key="1">
    <citation type="submission" date="2017-07" db="EMBL/GenBank/DDBJ databases">
        <authorList>
            <person name="Sun Z.S."/>
            <person name="Albrecht U."/>
            <person name="Echele G."/>
            <person name="Lee C.C."/>
        </authorList>
    </citation>
    <scope>NUCLEOTIDE SEQUENCE [LARGE SCALE GENOMIC DNA]</scope>
    <source>
        <strain evidence="15 16">CGMCC 1.12710</strain>
    </source>
</reference>
<evidence type="ECO:0000256" key="7">
    <source>
        <dbReference type="ARBA" id="ARBA00022801"/>
    </source>
</evidence>
<dbReference type="PANTHER" id="PTHR30194">
    <property type="entry name" value="CROSSOVER JUNCTION ENDODEOXYRIBONUCLEASE RUVC"/>
    <property type="match status" value="1"/>
</dbReference>
<dbReference type="Gene3D" id="3.30.420.10">
    <property type="entry name" value="Ribonuclease H-like superfamily/Ribonuclease H"/>
    <property type="match status" value="1"/>
</dbReference>
<feature type="active site" evidence="13">
    <location>
        <position position="13"/>
    </location>
</feature>
<dbReference type="GO" id="GO:0006281">
    <property type="term" value="P:DNA repair"/>
    <property type="evidence" value="ECO:0007669"/>
    <property type="project" value="UniProtKB-UniRule"/>
</dbReference>
<evidence type="ECO:0000256" key="11">
    <source>
        <dbReference type="ARBA" id="ARBA00023204"/>
    </source>
</evidence>
<evidence type="ECO:0000256" key="6">
    <source>
        <dbReference type="ARBA" id="ARBA00022763"/>
    </source>
</evidence>
<keyword evidence="9 13" id="KW-0238">DNA-binding</keyword>
<accession>A0A239PYE8</accession>
<keyword evidence="5 13" id="KW-0255">Endonuclease</keyword>
<feature type="active site" evidence="13">
    <location>
        <position position="145"/>
    </location>
</feature>
<dbReference type="GO" id="GO:0003677">
    <property type="term" value="F:DNA binding"/>
    <property type="evidence" value="ECO:0007669"/>
    <property type="project" value="UniProtKB-KW"/>
</dbReference>
<dbReference type="RefSeq" id="WP_089413105.1">
    <property type="nucleotide sequence ID" value="NZ_FZQA01000008.1"/>
</dbReference>
<dbReference type="EMBL" id="FZQA01000008">
    <property type="protein sequence ID" value="SNT75329.1"/>
    <property type="molecule type" value="Genomic_DNA"/>
</dbReference>
<dbReference type="PRINTS" id="PR00696">
    <property type="entry name" value="RSOLVASERUVC"/>
</dbReference>
<name>A0A239PYE8_9PROT</name>
<keyword evidence="2 13" id="KW-0963">Cytoplasm</keyword>
<dbReference type="GO" id="GO:0005737">
    <property type="term" value="C:cytoplasm"/>
    <property type="evidence" value="ECO:0007669"/>
    <property type="project" value="UniProtKB-SubCell"/>
</dbReference>
<comment type="similarity">
    <text evidence="1 13">Belongs to the RuvC family.</text>
</comment>
<dbReference type="FunFam" id="3.30.420.10:FF:000002">
    <property type="entry name" value="Crossover junction endodeoxyribonuclease RuvC"/>
    <property type="match status" value="1"/>
</dbReference>
<gene>
    <name evidence="13" type="primary">ruvC</name>
    <name evidence="15" type="ORF">SAMN06297382_2670</name>
</gene>
<dbReference type="EC" id="3.1.21.10" evidence="13 14"/>
<comment type="catalytic activity">
    <reaction evidence="12 13">
        <text>Endonucleolytic cleavage at a junction such as a reciprocal single-stranded crossover between two homologous DNA duplexes (Holliday junction).</text>
        <dbReference type="EC" id="3.1.21.10"/>
    </reaction>
</comment>
<feature type="active site" evidence="13">
    <location>
        <position position="73"/>
    </location>
</feature>
<evidence type="ECO:0000256" key="1">
    <source>
        <dbReference type="ARBA" id="ARBA00009518"/>
    </source>
</evidence>
<dbReference type="PANTHER" id="PTHR30194:SF3">
    <property type="entry name" value="CROSSOVER JUNCTION ENDODEOXYRIBONUCLEASE RUVC"/>
    <property type="match status" value="1"/>
</dbReference>